<dbReference type="Proteomes" id="UP001139353">
    <property type="component" value="Unassembled WGS sequence"/>
</dbReference>
<dbReference type="GO" id="GO:0016788">
    <property type="term" value="F:hydrolase activity, acting on ester bonds"/>
    <property type="evidence" value="ECO:0007669"/>
    <property type="project" value="InterPro"/>
</dbReference>
<name>A0A9X1YLN2_9BURK</name>
<evidence type="ECO:0000313" key="4">
    <source>
        <dbReference type="Proteomes" id="UP001139353"/>
    </source>
</evidence>
<dbReference type="InterPro" id="IPR017850">
    <property type="entry name" value="Alkaline_phosphatase_core_sf"/>
</dbReference>
<dbReference type="GO" id="GO:0009395">
    <property type="term" value="P:phospholipid catabolic process"/>
    <property type="evidence" value="ECO:0007669"/>
    <property type="project" value="TreeGrafter"/>
</dbReference>
<keyword evidence="1" id="KW-0378">Hydrolase</keyword>
<dbReference type="AlphaFoldDB" id="A0A9X1YLN2"/>
<keyword evidence="4" id="KW-1185">Reference proteome</keyword>
<dbReference type="Pfam" id="PF04185">
    <property type="entry name" value="Phosphoesterase"/>
    <property type="match status" value="1"/>
</dbReference>
<evidence type="ECO:0000256" key="1">
    <source>
        <dbReference type="ARBA" id="ARBA00022801"/>
    </source>
</evidence>
<dbReference type="PANTHER" id="PTHR31956">
    <property type="entry name" value="NON-SPECIFIC PHOSPHOLIPASE C4-RELATED"/>
    <property type="match status" value="1"/>
</dbReference>
<dbReference type="EMBL" id="JAJLJH010000004">
    <property type="protein sequence ID" value="MCK9687175.1"/>
    <property type="molecule type" value="Genomic_DNA"/>
</dbReference>
<evidence type="ECO:0000256" key="2">
    <source>
        <dbReference type="SAM" id="SignalP"/>
    </source>
</evidence>
<reference evidence="3" key="1">
    <citation type="submission" date="2021-11" db="EMBL/GenBank/DDBJ databases">
        <title>BS-T2-15 a new species belonging to the Comamonadaceae family isolated from the soil of a French oak forest.</title>
        <authorList>
            <person name="Mieszkin S."/>
            <person name="Alain K."/>
        </authorList>
    </citation>
    <scope>NUCLEOTIDE SEQUENCE</scope>
    <source>
        <strain evidence="3">BS-T2-15</strain>
    </source>
</reference>
<comment type="caution">
    <text evidence="3">The sequence shown here is derived from an EMBL/GenBank/DDBJ whole genome shotgun (WGS) entry which is preliminary data.</text>
</comment>
<proteinExistence type="predicted"/>
<feature type="chain" id="PRO_5040725094" evidence="2">
    <location>
        <begin position="22"/>
        <end position="425"/>
    </location>
</feature>
<dbReference type="PANTHER" id="PTHR31956:SF8">
    <property type="entry name" value="ACID PHOSPHATASE PHOA (AFU_ORTHOLOGUE AFUA_1G03570)"/>
    <property type="match status" value="1"/>
</dbReference>
<feature type="signal peptide" evidence="2">
    <location>
        <begin position="1"/>
        <end position="21"/>
    </location>
</feature>
<dbReference type="RefSeq" id="WP_275683220.1">
    <property type="nucleotide sequence ID" value="NZ_JAJLJH010000004.1"/>
</dbReference>
<gene>
    <name evidence="3" type="ORF">LPC04_15810</name>
</gene>
<evidence type="ECO:0000313" key="3">
    <source>
        <dbReference type="EMBL" id="MCK9687175.1"/>
    </source>
</evidence>
<accession>A0A9X1YLN2</accession>
<keyword evidence="2" id="KW-0732">Signal</keyword>
<dbReference type="InterPro" id="IPR007312">
    <property type="entry name" value="Phosphoesterase"/>
</dbReference>
<dbReference type="Gene3D" id="3.40.720.10">
    <property type="entry name" value="Alkaline Phosphatase, subunit A"/>
    <property type="match status" value="1"/>
</dbReference>
<protein>
    <submittedName>
        <fullName evidence="3">Alkaline phosphatase family protein</fullName>
    </submittedName>
</protein>
<organism evidence="3 4">
    <name type="scientific">Scleromatobacter humisilvae</name>
    <dbReference type="NCBI Taxonomy" id="2897159"/>
    <lineage>
        <taxon>Bacteria</taxon>
        <taxon>Pseudomonadati</taxon>
        <taxon>Pseudomonadota</taxon>
        <taxon>Betaproteobacteria</taxon>
        <taxon>Burkholderiales</taxon>
        <taxon>Sphaerotilaceae</taxon>
        <taxon>Scleromatobacter</taxon>
    </lineage>
</organism>
<sequence length="425" mass="45431">MKKLVLAACIAASIAGGSAQAAQGRVPEGIPSLDHVFVIMMENHAYGQVAGNPQAPFINAMMAKANVAKNYFAIAHPSLTNYLEVVGGSNFNNLSDQYPDWHNAACLPNIAPGRPTNTDSPSTGLICPIYGRGNDAATPALDMTMNETSAPPLANLDGVRSIPGSNNIDGITIADQLVRAGKSWKSYQEGLPEIGADGVNVSDGFYSAGGKNAAGVNVTSNFAALSTPGNPVSADNIVYLYAVKHNPFVYFKSVQEGNEPELSMRRVASFEGQHGLYADLKAGTVPNFSFIAPNQCNDMHGRGNGTAFCNYDADDNGTQTGLNPSLILQGDLALQRIVTAIKASKVWEERRSAIVILWDENDYSTHTSNQVVTIVDTNYGTHRTASTKYYNHYSLTKSLESAFNLPCLNHACDANVDVMADLFKQ</sequence>